<sequence length="58" mass="6877">MKTPYHYTNPKIIPTNKSQIRLQIIQLIITSILTNRQKETYEKELIYSNQNLDNQIAT</sequence>
<keyword evidence="2" id="KW-1185">Reference proteome</keyword>
<evidence type="ECO:0000313" key="2">
    <source>
        <dbReference type="Proteomes" id="UP001597548"/>
    </source>
</evidence>
<organism evidence="1 2">
    <name type="scientific">Psychroserpens luteus</name>
    <dbReference type="NCBI Taxonomy" id="1434066"/>
    <lineage>
        <taxon>Bacteria</taxon>
        <taxon>Pseudomonadati</taxon>
        <taxon>Bacteroidota</taxon>
        <taxon>Flavobacteriia</taxon>
        <taxon>Flavobacteriales</taxon>
        <taxon>Flavobacteriaceae</taxon>
        <taxon>Psychroserpens</taxon>
    </lineage>
</organism>
<evidence type="ECO:0000313" key="1">
    <source>
        <dbReference type="EMBL" id="MFD2917666.1"/>
    </source>
</evidence>
<dbReference type="EMBL" id="JBHUOS010000015">
    <property type="protein sequence ID" value="MFD2917666.1"/>
    <property type="molecule type" value="Genomic_DNA"/>
</dbReference>
<name>A0ABW5ZYP9_9FLAO</name>
<gene>
    <name evidence="1" type="ORF">ACFS29_18585</name>
</gene>
<reference evidence="2" key="1">
    <citation type="journal article" date="2019" name="Int. J. Syst. Evol. Microbiol.">
        <title>The Global Catalogue of Microorganisms (GCM) 10K type strain sequencing project: providing services to taxonomists for standard genome sequencing and annotation.</title>
        <authorList>
            <consortium name="The Broad Institute Genomics Platform"/>
            <consortium name="The Broad Institute Genome Sequencing Center for Infectious Disease"/>
            <person name="Wu L."/>
            <person name="Ma J."/>
        </authorList>
    </citation>
    <scope>NUCLEOTIDE SEQUENCE [LARGE SCALE GENOMIC DNA]</scope>
    <source>
        <strain evidence="2">KCTC 32514</strain>
    </source>
</reference>
<protein>
    <submittedName>
        <fullName evidence="1">Uncharacterized protein</fullName>
    </submittedName>
</protein>
<accession>A0ABW5ZYP9</accession>
<dbReference type="RefSeq" id="WP_194509748.1">
    <property type="nucleotide sequence ID" value="NZ_JADILU010000009.1"/>
</dbReference>
<comment type="caution">
    <text evidence="1">The sequence shown here is derived from an EMBL/GenBank/DDBJ whole genome shotgun (WGS) entry which is preliminary data.</text>
</comment>
<proteinExistence type="predicted"/>
<dbReference type="Proteomes" id="UP001597548">
    <property type="component" value="Unassembled WGS sequence"/>
</dbReference>